<dbReference type="NCBIfam" id="TIGR00254">
    <property type="entry name" value="GGDEF"/>
    <property type="match status" value="1"/>
</dbReference>
<dbReference type="InterPro" id="IPR019734">
    <property type="entry name" value="TPR_rpt"/>
</dbReference>
<dbReference type="EC" id="2.7.7.65" evidence="1"/>
<keyword evidence="3" id="KW-0802">TPR repeat</keyword>
<evidence type="ECO:0000256" key="1">
    <source>
        <dbReference type="ARBA" id="ARBA00012528"/>
    </source>
</evidence>
<dbReference type="SMART" id="SM00267">
    <property type="entry name" value="GGDEF"/>
    <property type="match status" value="1"/>
</dbReference>
<keyword evidence="4" id="KW-1133">Transmembrane helix</keyword>
<dbReference type="PROSITE" id="PS50887">
    <property type="entry name" value="GGDEF"/>
    <property type="match status" value="1"/>
</dbReference>
<feature type="transmembrane region" description="Helical" evidence="4">
    <location>
        <begin position="446"/>
        <end position="466"/>
    </location>
</feature>
<dbReference type="InterPro" id="IPR011990">
    <property type="entry name" value="TPR-like_helical_dom_sf"/>
</dbReference>
<dbReference type="Proteomes" id="UP001334501">
    <property type="component" value="Unassembled WGS sequence"/>
</dbReference>
<reference evidence="7 8" key="1">
    <citation type="journal article" date="2017" name="Curr. Microbiol.">
        <title>Lysobacter zhanggongensis sp. nov. Isolated from a Pit Mud.</title>
        <authorList>
            <person name="Zhang X.F."/>
            <person name="Wang H.H."/>
            <person name="Sun X.Y."/>
            <person name="Pan C.M."/>
        </authorList>
    </citation>
    <scope>NUCLEOTIDE SEQUENCE [LARGE SCALE GENOMIC DNA]</scope>
    <source>
        <strain evidence="7 8">ZGLJ7-1</strain>
    </source>
</reference>
<dbReference type="InterPro" id="IPR043128">
    <property type="entry name" value="Rev_trsase/Diguanyl_cyclase"/>
</dbReference>
<protein>
    <recommendedName>
        <fullName evidence="1">diguanylate cyclase</fullName>
        <ecNumber evidence="1">2.7.7.65</ecNumber>
    </recommendedName>
</protein>
<evidence type="ECO:0000256" key="5">
    <source>
        <dbReference type="SAM" id="SignalP"/>
    </source>
</evidence>
<dbReference type="SUPFAM" id="SSF55073">
    <property type="entry name" value="Nucleotide cyclase"/>
    <property type="match status" value="1"/>
</dbReference>
<dbReference type="PANTHER" id="PTHR45138">
    <property type="entry name" value="REGULATORY COMPONENTS OF SENSORY TRANSDUCTION SYSTEM"/>
    <property type="match status" value="1"/>
</dbReference>
<dbReference type="Gene3D" id="1.25.40.10">
    <property type="entry name" value="Tetratricopeptide repeat domain"/>
    <property type="match status" value="2"/>
</dbReference>
<evidence type="ECO:0000256" key="3">
    <source>
        <dbReference type="PROSITE-ProRule" id="PRU00339"/>
    </source>
</evidence>
<dbReference type="Gene3D" id="3.30.70.270">
    <property type="match status" value="1"/>
</dbReference>
<feature type="domain" description="GGDEF" evidence="6">
    <location>
        <begin position="509"/>
        <end position="642"/>
    </location>
</feature>
<keyword evidence="5" id="KW-0732">Signal</keyword>
<dbReference type="SUPFAM" id="SSF48452">
    <property type="entry name" value="TPR-like"/>
    <property type="match status" value="2"/>
</dbReference>
<dbReference type="InterPro" id="IPR050469">
    <property type="entry name" value="Diguanylate_Cyclase"/>
</dbReference>
<dbReference type="PROSITE" id="PS50005">
    <property type="entry name" value="TPR"/>
    <property type="match status" value="1"/>
</dbReference>
<evidence type="ECO:0000313" key="8">
    <source>
        <dbReference type="Proteomes" id="UP001334501"/>
    </source>
</evidence>
<dbReference type="SMART" id="SM00028">
    <property type="entry name" value="TPR"/>
    <property type="match status" value="5"/>
</dbReference>
<dbReference type="Pfam" id="PF13424">
    <property type="entry name" value="TPR_12"/>
    <property type="match status" value="1"/>
</dbReference>
<comment type="catalytic activity">
    <reaction evidence="2">
        <text>2 GTP = 3',3'-c-di-GMP + 2 diphosphate</text>
        <dbReference type="Rhea" id="RHEA:24898"/>
        <dbReference type="ChEBI" id="CHEBI:33019"/>
        <dbReference type="ChEBI" id="CHEBI:37565"/>
        <dbReference type="ChEBI" id="CHEBI:58805"/>
        <dbReference type="EC" id="2.7.7.65"/>
    </reaction>
</comment>
<dbReference type="Pfam" id="PF00990">
    <property type="entry name" value="GGDEF"/>
    <property type="match status" value="1"/>
</dbReference>
<evidence type="ECO:0000259" key="6">
    <source>
        <dbReference type="PROSITE" id="PS50887"/>
    </source>
</evidence>
<dbReference type="CDD" id="cd01949">
    <property type="entry name" value="GGDEF"/>
    <property type="match status" value="1"/>
</dbReference>
<keyword evidence="8" id="KW-1185">Reference proteome</keyword>
<evidence type="ECO:0000256" key="4">
    <source>
        <dbReference type="SAM" id="Phobius"/>
    </source>
</evidence>
<name>A0ABU7YPG4_9GAMM</name>
<keyword evidence="4" id="KW-0472">Membrane</keyword>
<dbReference type="RefSeq" id="WP_412699570.1">
    <property type="nucleotide sequence ID" value="NZ_JAXGFO010000021.1"/>
</dbReference>
<organism evidence="7 8">
    <name type="scientific">Lysobacter zhanggongensis</name>
    <dbReference type="NCBI Taxonomy" id="1774951"/>
    <lineage>
        <taxon>Bacteria</taxon>
        <taxon>Pseudomonadati</taxon>
        <taxon>Pseudomonadota</taxon>
        <taxon>Gammaproteobacteria</taxon>
        <taxon>Lysobacterales</taxon>
        <taxon>Lysobacteraceae</taxon>
        <taxon>Lysobacter</taxon>
    </lineage>
</organism>
<accession>A0ABU7YPG4</accession>
<keyword evidence="4" id="KW-0812">Transmembrane</keyword>
<feature type="signal peptide" evidence="5">
    <location>
        <begin position="1"/>
        <end position="22"/>
    </location>
</feature>
<dbReference type="EMBL" id="JAXGFO010000021">
    <property type="protein sequence ID" value="MEG3157379.1"/>
    <property type="molecule type" value="Genomic_DNA"/>
</dbReference>
<evidence type="ECO:0000313" key="7">
    <source>
        <dbReference type="EMBL" id="MEG3157379.1"/>
    </source>
</evidence>
<gene>
    <name evidence="7" type="ORF">SNE33_05665</name>
</gene>
<dbReference type="InterPro" id="IPR029787">
    <property type="entry name" value="Nucleotide_cyclase"/>
</dbReference>
<sequence>MPRRRLLAALLAVASMAAVASAAPITPTDGPVTASRDHAAQPDADAFDALAALLDRGGLAAATPDQARDHLARLRRLLPPGDPRRDLRYRYLACGAERSDARSTIALATRGIADARTLEDTHAQVRFLYCRAGARASVAPPDQTLGDWEAGLAMARANRDWRLVADGLVGRGHMRSLAGEHARALNDFLTAQQLYRTTGHDALARENALNLGIAYRRMGDLEEARTQVRLALDEATQRDDWGTRFNALLQLGYLYEDLDQLAHAQATYEQALNLAPRGQARSPAGAARLALGGVLIARDQHATALETLDQAERELAGTTDTGRSGLLRMRRGQALAGLGRQDEALREYEAAERLMEQQDNDRYLAMLLPARAEALEASGQTDRALAEYRRFIQLEGKLLGDSARQRAMAMRHRFDARRRELDTQRLLADTALKRQELDALVQARRWQWLALALGVVLVLVLSVRLLRQLSRTRRLRSLATTDALTGVANRRAIDQAGSAMFATASTGDIALSVLMLDIDHFKQINDVHGHLAGDEVLRRVAAACQGALRKDDRLGRFGGEEFIAVLPCTAVTPATQVAERLRLAVQAIDLDDIAAGLQVTASVGVATRRRDDADFATLVDRADQALYRAKAGGRNRVERDGLPG</sequence>
<feature type="repeat" description="TPR" evidence="3">
    <location>
        <begin position="245"/>
        <end position="278"/>
    </location>
</feature>
<dbReference type="InterPro" id="IPR000160">
    <property type="entry name" value="GGDEF_dom"/>
</dbReference>
<proteinExistence type="predicted"/>
<comment type="caution">
    <text evidence="7">The sequence shown here is derived from an EMBL/GenBank/DDBJ whole genome shotgun (WGS) entry which is preliminary data.</text>
</comment>
<dbReference type="PANTHER" id="PTHR45138:SF9">
    <property type="entry name" value="DIGUANYLATE CYCLASE DGCM-RELATED"/>
    <property type="match status" value="1"/>
</dbReference>
<feature type="chain" id="PRO_5046355534" description="diguanylate cyclase" evidence="5">
    <location>
        <begin position="23"/>
        <end position="644"/>
    </location>
</feature>
<evidence type="ECO:0000256" key="2">
    <source>
        <dbReference type="ARBA" id="ARBA00034247"/>
    </source>
</evidence>